<dbReference type="InterPro" id="IPR002018">
    <property type="entry name" value="CarbesteraseB"/>
</dbReference>
<comment type="similarity">
    <text evidence="1 6">Belongs to the type-B carboxylesterase/lipase family.</text>
</comment>
<dbReference type="Pfam" id="PF00135">
    <property type="entry name" value="COesterase"/>
    <property type="match status" value="1"/>
</dbReference>
<dbReference type="GO" id="GO:0052689">
    <property type="term" value="F:carboxylic ester hydrolase activity"/>
    <property type="evidence" value="ECO:0007669"/>
    <property type="project" value="UniProtKB-KW"/>
</dbReference>
<dbReference type="PANTHER" id="PTHR43142:SF1">
    <property type="entry name" value="CARBOXYLIC ESTER HYDROLASE"/>
    <property type="match status" value="1"/>
</dbReference>
<dbReference type="InterPro" id="IPR029058">
    <property type="entry name" value="AB_hydrolase_fold"/>
</dbReference>
<evidence type="ECO:0000256" key="3">
    <source>
        <dbReference type="ARBA" id="ARBA00022801"/>
    </source>
</evidence>
<reference evidence="8" key="1">
    <citation type="submission" date="2018-04" db="EMBL/GenBank/DDBJ databases">
        <authorList>
            <person name="Go L.Y."/>
            <person name="Mitchell J.A."/>
        </authorList>
    </citation>
    <scope>NUCLEOTIDE SEQUENCE</scope>
    <source>
        <tissue evidence="8">Whole organism</tissue>
    </source>
</reference>
<dbReference type="VEuPathDB" id="VectorBase:CSON004405"/>
<dbReference type="EMBL" id="UFQS01000186">
    <property type="protein sequence ID" value="SSX00919.1"/>
    <property type="molecule type" value="Genomic_DNA"/>
</dbReference>
<dbReference type="InterPro" id="IPR019826">
    <property type="entry name" value="Carboxylesterase_B_AS"/>
</dbReference>
<accession>A0A336K8D2</accession>
<dbReference type="OMA" id="MMREDIM"/>
<keyword evidence="2" id="KW-0719">Serine esterase</keyword>
<evidence type="ECO:0000256" key="1">
    <source>
        <dbReference type="ARBA" id="ARBA00005964"/>
    </source>
</evidence>
<keyword evidence="4" id="KW-1015">Disulfide bond</keyword>
<evidence type="ECO:0000256" key="4">
    <source>
        <dbReference type="ARBA" id="ARBA00023157"/>
    </source>
</evidence>
<gene>
    <name evidence="8" type="primary">CSON004405</name>
</gene>
<feature type="domain" description="Carboxylesterase type B" evidence="7">
    <location>
        <begin position="54"/>
        <end position="585"/>
    </location>
</feature>
<evidence type="ECO:0000256" key="5">
    <source>
        <dbReference type="ARBA" id="ARBA00023180"/>
    </source>
</evidence>
<name>A0A336K8D2_CULSO</name>
<reference evidence="9" key="2">
    <citation type="submission" date="2018-07" db="EMBL/GenBank/DDBJ databases">
        <authorList>
            <person name="Quirk P.G."/>
            <person name="Krulwich T.A."/>
        </authorList>
    </citation>
    <scope>NUCLEOTIDE SEQUENCE</scope>
</reference>
<dbReference type="PANTHER" id="PTHR43142">
    <property type="entry name" value="CARBOXYLIC ESTER HYDROLASE"/>
    <property type="match status" value="1"/>
</dbReference>
<evidence type="ECO:0000313" key="8">
    <source>
        <dbReference type="EMBL" id="SSX00919.1"/>
    </source>
</evidence>
<keyword evidence="5" id="KW-0325">Glycoprotein</keyword>
<feature type="chain" id="PRO_5034108430" description="Carboxylic ester hydrolase" evidence="6">
    <location>
        <begin position="26"/>
        <end position="595"/>
    </location>
</feature>
<keyword evidence="6" id="KW-0732">Signal</keyword>
<dbReference type="Gene3D" id="3.40.50.1820">
    <property type="entry name" value="alpha/beta hydrolase"/>
    <property type="match status" value="1"/>
</dbReference>
<feature type="signal peptide" evidence="6">
    <location>
        <begin position="1"/>
        <end position="25"/>
    </location>
</feature>
<dbReference type="SUPFAM" id="SSF53474">
    <property type="entry name" value="alpha/beta-Hydrolases"/>
    <property type="match status" value="1"/>
</dbReference>
<evidence type="ECO:0000256" key="6">
    <source>
        <dbReference type="RuleBase" id="RU361235"/>
    </source>
</evidence>
<protein>
    <recommendedName>
        <fullName evidence="6">Carboxylic ester hydrolase</fullName>
        <ecNumber evidence="6">3.1.1.-</ecNumber>
    </recommendedName>
</protein>
<dbReference type="PROSITE" id="PS00122">
    <property type="entry name" value="CARBOXYLESTERASE_B_1"/>
    <property type="match status" value="1"/>
</dbReference>
<sequence length="595" mass="66999">MLRFSLTILVTLFFVTCQLNTEVNGDIIDMFKGVLTGYAVKGNGVANRDRARKEAVITVADGILRGIKNRSKYYSFIGIRYGKAPSGDRRFRAAIPEPAWNGEKRATAYGPQCPQTPIMNGGQYTGEEDCLFLNVYLKDFPKPNETLPVMFYIHGGAFKGGSGDFLITGPEFLIQENVILVTINYRLGPLGYLSLDIEEAPGNAGLQDQILALKWVQRNIDGFGGDPDRVTIFGQSAGAVSTDALMISPAAKGLFSRVISQSGSILNPWAVISNPIQQAFRLGYAMGFKGNHTKDLIVFLKNATVRNIMEKANTIDAPYMERNMMNIYFAPVVEKTFTCKDCQTPVLTRHPLEIFKSGDYKIVPYIGGFTSGEGIILFRNKRVDTKAWPKFKDSNMYFLPANVQMKDMDKSTATTLANDISHLYIGGTSVNSNHGDHLVAVYTTDVQFMHGITEVLRYNVRHGNNQTFAYRFSFEGGMNFFKKYIGFKGKGASHGDELGYLFTAPRLFYFGVRLNRKNSPELIIKNRMVQMWTNFAKYGDPTPVGKTKINIVWQPIKSEKELLYLDIKQNMEMKTNLNADRVEFWDEFFEEYQRV</sequence>
<dbReference type="EC" id="3.1.1.-" evidence="6"/>
<organism evidence="8">
    <name type="scientific">Culicoides sonorensis</name>
    <name type="common">Biting midge</name>
    <dbReference type="NCBI Taxonomy" id="179676"/>
    <lineage>
        <taxon>Eukaryota</taxon>
        <taxon>Metazoa</taxon>
        <taxon>Ecdysozoa</taxon>
        <taxon>Arthropoda</taxon>
        <taxon>Hexapoda</taxon>
        <taxon>Insecta</taxon>
        <taxon>Pterygota</taxon>
        <taxon>Neoptera</taxon>
        <taxon>Endopterygota</taxon>
        <taxon>Diptera</taxon>
        <taxon>Nematocera</taxon>
        <taxon>Chironomoidea</taxon>
        <taxon>Ceratopogonidae</taxon>
        <taxon>Ceratopogoninae</taxon>
        <taxon>Culicoides</taxon>
        <taxon>Monoculicoides</taxon>
    </lineage>
</organism>
<proteinExistence type="inferred from homology"/>
<evidence type="ECO:0000313" key="9">
    <source>
        <dbReference type="EMBL" id="SSX21299.1"/>
    </source>
</evidence>
<keyword evidence="3 6" id="KW-0378">Hydrolase</keyword>
<evidence type="ECO:0000259" key="7">
    <source>
        <dbReference type="Pfam" id="PF00135"/>
    </source>
</evidence>
<dbReference type="EMBL" id="UFQT01000186">
    <property type="protein sequence ID" value="SSX21299.1"/>
    <property type="molecule type" value="Genomic_DNA"/>
</dbReference>
<evidence type="ECO:0000256" key="2">
    <source>
        <dbReference type="ARBA" id="ARBA00022487"/>
    </source>
</evidence>
<dbReference type="AlphaFoldDB" id="A0A336K8D2"/>